<name>A0ACC5U5Z1_9FLAO</name>
<gene>
    <name evidence="1" type="ORF">KO493_03245</name>
</gene>
<evidence type="ECO:0000313" key="1">
    <source>
        <dbReference type="EMBL" id="MBU2949709.1"/>
    </source>
</evidence>
<accession>A0ACC5U5Z1</accession>
<proteinExistence type="predicted"/>
<sequence length="114" mass="12921">MELIKINLAKDFSKTPGSRYEKEGKFSGELFRKTILAPAIKEAIKNNNKVEINLDGTAGYGTSFLEEIFGGLIREDKISYVELKKRLSIISEEEDYLLEDIEADMLDAKNDIND</sequence>
<keyword evidence="2" id="KW-1185">Reference proteome</keyword>
<dbReference type="EMBL" id="JAHKPD010000008">
    <property type="protein sequence ID" value="MBU2949709.1"/>
    <property type="molecule type" value="Genomic_DNA"/>
</dbReference>
<reference evidence="1" key="1">
    <citation type="submission" date="2021-05" db="EMBL/GenBank/DDBJ databases">
        <title>Draft genomes of bacteria isolated from model marine particles.</title>
        <authorList>
            <person name="Datta M.S."/>
            <person name="Schwartzman J.A."/>
            <person name="Enke T.N."/>
            <person name="Saavedra J."/>
            <person name="Cermak N."/>
            <person name="Cordero O.X."/>
        </authorList>
    </citation>
    <scope>NUCLEOTIDE SEQUENCE</scope>
    <source>
        <strain evidence="1">I2M19</strain>
    </source>
</reference>
<dbReference type="Proteomes" id="UP001647509">
    <property type="component" value="Unassembled WGS sequence"/>
</dbReference>
<evidence type="ECO:0000313" key="2">
    <source>
        <dbReference type="Proteomes" id="UP001647509"/>
    </source>
</evidence>
<organism evidence="1 2">
    <name type="scientific">Pseudotamlana agarivorans</name>
    <dbReference type="NCBI Taxonomy" id="481183"/>
    <lineage>
        <taxon>Bacteria</taxon>
        <taxon>Pseudomonadati</taxon>
        <taxon>Bacteroidota</taxon>
        <taxon>Flavobacteriia</taxon>
        <taxon>Flavobacteriales</taxon>
        <taxon>Flavobacteriaceae</taxon>
        <taxon>Pseudotamlana</taxon>
    </lineage>
</organism>
<protein>
    <submittedName>
        <fullName evidence="1">STAS-like domain-containing protein</fullName>
    </submittedName>
</protein>
<comment type="caution">
    <text evidence="1">The sequence shown here is derived from an EMBL/GenBank/DDBJ whole genome shotgun (WGS) entry which is preliminary data.</text>
</comment>